<name>H0UR17_9BACT</name>
<dbReference type="AlphaFoldDB" id="H0UR17"/>
<dbReference type="eggNOG" id="COG0763">
    <property type="taxonomic scope" value="Bacteria"/>
</dbReference>
<protein>
    <submittedName>
        <fullName evidence="1">Uncharacterized protein</fullName>
    </submittedName>
</protein>
<dbReference type="STRING" id="926567.TheveDRAFT_1736"/>
<dbReference type="SUPFAM" id="SSF53756">
    <property type="entry name" value="UDP-Glycosyltransferase/glycogen phosphorylase"/>
    <property type="match status" value="1"/>
</dbReference>
<dbReference type="PANTHER" id="PTHR30372">
    <property type="entry name" value="LIPID-A-DISACCHARIDE SYNTHASE"/>
    <property type="match status" value="1"/>
</dbReference>
<proteinExistence type="predicted"/>
<dbReference type="GO" id="GO:0008915">
    <property type="term" value="F:lipid-A-disaccharide synthase activity"/>
    <property type="evidence" value="ECO:0007669"/>
    <property type="project" value="InterPro"/>
</dbReference>
<dbReference type="GO" id="GO:0016020">
    <property type="term" value="C:membrane"/>
    <property type="evidence" value="ECO:0007669"/>
    <property type="project" value="GOC"/>
</dbReference>
<dbReference type="EMBL" id="CM001377">
    <property type="protein sequence ID" value="EHM10854.1"/>
    <property type="molecule type" value="Genomic_DNA"/>
</dbReference>
<reference evidence="1 2" key="1">
    <citation type="submission" date="2011-10" db="EMBL/GenBank/DDBJ databases">
        <title>The Noncontiguous Finished genome of Thermanaerovibrio velox DSM 12556.</title>
        <authorList>
            <consortium name="US DOE Joint Genome Institute (JGI-PGF)"/>
            <person name="Lucas S."/>
            <person name="Copeland A."/>
            <person name="Lapidus A."/>
            <person name="Glavina del Rio T."/>
            <person name="Dalin E."/>
            <person name="Tice H."/>
            <person name="Bruce D."/>
            <person name="Goodwin L."/>
            <person name="Pitluck S."/>
            <person name="Peters L."/>
            <person name="Mikhailova N."/>
            <person name="Teshima H."/>
            <person name="Kyrpides N."/>
            <person name="Mavromatis K."/>
            <person name="Ivanova N."/>
            <person name="Markowitz V."/>
            <person name="Cheng J.-F."/>
            <person name="Hugenholtz P."/>
            <person name="Woyke T."/>
            <person name="Wu D."/>
            <person name="Spring S."/>
            <person name="Brambilla E.-M."/>
            <person name="Klenk H.-P."/>
            <person name="Eisen J.A."/>
        </authorList>
    </citation>
    <scope>NUCLEOTIDE SEQUENCE [LARGE SCALE GENOMIC DNA]</scope>
    <source>
        <strain evidence="1 2">DSM 12556</strain>
    </source>
</reference>
<dbReference type="Proteomes" id="UP000005730">
    <property type="component" value="Chromosome"/>
</dbReference>
<dbReference type="GO" id="GO:0005543">
    <property type="term" value="F:phospholipid binding"/>
    <property type="evidence" value="ECO:0007669"/>
    <property type="project" value="TreeGrafter"/>
</dbReference>
<dbReference type="RefSeq" id="WP_006584348.1">
    <property type="nucleotide sequence ID" value="NZ_CM001377.1"/>
</dbReference>
<dbReference type="GO" id="GO:0009245">
    <property type="term" value="P:lipid A biosynthetic process"/>
    <property type="evidence" value="ECO:0007669"/>
    <property type="project" value="InterPro"/>
</dbReference>
<accession>H0UR17</accession>
<evidence type="ECO:0000313" key="1">
    <source>
        <dbReference type="EMBL" id="EHM10854.1"/>
    </source>
</evidence>
<dbReference type="HOGENOM" id="CLU_023761_0_0_0"/>
<evidence type="ECO:0000313" key="2">
    <source>
        <dbReference type="Proteomes" id="UP000005730"/>
    </source>
</evidence>
<dbReference type="PANTHER" id="PTHR30372:SF6">
    <property type="entry name" value="LIPID-A-DISACCHARIDE SYNTHASE"/>
    <property type="match status" value="1"/>
</dbReference>
<dbReference type="InterPro" id="IPR003835">
    <property type="entry name" value="Glyco_trans_19"/>
</dbReference>
<sequence>MSWQVHMLVNSPGELMGWAAPVAAALRSLGDVSLTAVIPPCQYASGGEAEAARRVADRVYPLGRFLRERPWRDGPGEVRLLRLGGDVKLAVLLGRLMGCPVDAYIGRGRTVKGIRKHLVPSAEMDEAIRAQGGRAVLVGWPVFDALPPSCGAVEGVPVVFMCGSRPFEAVNGLPFMVEAASEMVKALPQITPVFPIAPTLDPQVVLGVLGSVGNPEGAHRPSWVRVSRPGVTFRMRVTWDGALPGNPALWVGFPGTNNLQAAALGVPLLVVLPLNRAWEIPLDGLLGLIPWGLWGLRQLKVALVSRKVRNLPFVSLPNRLAGRPVVPELIGSLEPRDLARAAAELLAYPERKAPMLEAFREMTNLNRGAAMRIARAVLS</sequence>
<gene>
    <name evidence="1" type="ORF">TheveDRAFT_1736</name>
</gene>
<organism evidence="1 2">
    <name type="scientific">Thermanaerovibrio velox DSM 12556</name>
    <dbReference type="NCBI Taxonomy" id="926567"/>
    <lineage>
        <taxon>Bacteria</taxon>
        <taxon>Thermotogati</taxon>
        <taxon>Synergistota</taxon>
        <taxon>Synergistia</taxon>
        <taxon>Synergistales</taxon>
        <taxon>Synergistaceae</taxon>
        <taxon>Thermanaerovibrio</taxon>
    </lineage>
</organism>
<keyword evidence="2" id="KW-1185">Reference proteome</keyword>
<dbReference type="OrthoDB" id="2007at2"/>